<keyword evidence="2" id="KW-1185">Reference proteome</keyword>
<sequence>MKLSRRVAAARGGCLVVIGWPRLAAGGMPEILEESRKNLKI</sequence>
<dbReference type="EMBL" id="JAUDJE010000007">
    <property type="protein sequence ID" value="MDM9559380.1"/>
    <property type="molecule type" value="Genomic_DNA"/>
</dbReference>
<dbReference type="RefSeq" id="WP_269321370.1">
    <property type="nucleotide sequence ID" value="NZ_JAUDJE010000007.1"/>
</dbReference>
<evidence type="ECO:0000313" key="1">
    <source>
        <dbReference type="EMBL" id="MDM9559380.1"/>
    </source>
</evidence>
<evidence type="ECO:0000313" key="2">
    <source>
        <dbReference type="Proteomes" id="UP001175604"/>
    </source>
</evidence>
<comment type="caution">
    <text evidence="1">The sequence shown here is derived from an EMBL/GenBank/DDBJ whole genome shotgun (WGS) entry which is preliminary data.</text>
</comment>
<organism evidence="1 2">
    <name type="scientific">Bordetella petrii</name>
    <dbReference type="NCBI Taxonomy" id="94624"/>
    <lineage>
        <taxon>Bacteria</taxon>
        <taxon>Pseudomonadati</taxon>
        <taxon>Pseudomonadota</taxon>
        <taxon>Betaproteobacteria</taxon>
        <taxon>Burkholderiales</taxon>
        <taxon>Alcaligenaceae</taxon>
        <taxon>Bordetella</taxon>
    </lineage>
</organism>
<accession>A0ABT7W2F0</accession>
<proteinExistence type="predicted"/>
<reference evidence="1" key="1">
    <citation type="submission" date="2023-06" db="EMBL/GenBank/DDBJ databases">
        <title>full genome analysis of Phenantherene degrader P3.</title>
        <authorList>
            <person name="Akbar A."/>
            <person name="Rahmeh R."/>
            <person name="Kishk M."/>
        </authorList>
    </citation>
    <scope>NUCLEOTIDE SEQUENCE</scope>
    <source>
        <strain evidence="1">P3</strain>
    </source>
</reference>
<gene>
    <name evidence="1" type="ORF">QUC21_10090</name>
</gene>
<protein>
    <submittedName>
        <fullName evidence="1">Uncharacterized protein</fullName>
    </submittedName>
</protein>
<name>A0ABT7W2F0_9BORD</name>
<dbReference type="Proteomes" id="UP001175604">
    <property type="component" value="Unassembled WGS sequence"/>
</dbReference>